<dbReference type="AlphaFoldDB" id="A0A3Q9BRC2"/>
<evidence type="ECO:0000313" key="2">
    <source>
        <dbReference type="EMBL" id="AZP12765.1"/>
    </source>
</evidence>
<protein>
    <submittedName>
        <fullName evidence="2">Uncharacterized protein</fullName>
    </submittedName>
</protein>
<reference evidence="2 3" key="1">
    <citation type="journal article" date="2011" name="Int. J. Syst. Evol. Microbiol.">
        <title>Description of Undibacterium oligocarboniphilum sp. nov., isolated from purified water, and Undibacterium pigrum strain CCUG 49012 as the type strain of Undibacterium parvum sp. nov., and emended descriptions of the genus Undibacterium and the species Undibacterium pigrum.</title>
        <authorList>
            <person name="Eder W."/>
            <person name="Wanner G."/>
            <person name="Ludwig W."/>
            <person name="Busse H.J."/>
            <person name="Ziemke-Kageler F."/>
            <person name="Lang E."/>
        </authorList>
    </citation>
    <scope>NUCLEOTIDE SEQUENCE [LARGE SCALE GENOMIC DNA]</scope>
    <source>
        <strain evidence="2 3">DSM 23061</strain>
    </source>
</reference>
<dbReference type="Proteomes" id="UP000275663">
    <property type="component" value="Chromosome"/>
</dbReference>
<evidence type="ECO:0000313" key="3">
    <source>
        <dbReference type="Proteomes" id="UP000275663"/>
    </source>
</evidence>
<organism evidence="2 3">
    <name type="scientific">Undibacterium parvum</name>
    <dbReference type="NCBI Taxonomy" id="401471"/>
    <lineage>
        <taxon>Bacteria</taxon>
        <taxon>Pseudomonadati</taxon>
        <taxon>Pseudomonadota</taxon>
        <taxon>Betaproteobacteria</taxon>
        <taxon>Burkholderiales</taxon>
        <taxon>Oxalobacteraceae</taxon>
        <taxon>Undibacterium</taxon>
    </lineage>
</organism>
<dbReference type="KEGG" id="upv:EJN92_12595"/>
<feature type="region of interest" description="Disordered" evidence="1">
    <location>
        <begin position="62"/>
        <end position="83"/>
    </location>
</feature>
<dbReference type="EMBL" id="CP034464">
    <property type="protein sequence ID" value="AZP12765.1"/>
    <property type="molecule type" value="Genomic_DNA"/>
</dbReference>
<evidence type="ECO:0000256" key="1">
    <source>
        <dbReference type="SAM" id="MobiDB-lite"/>
    </source>
</evidence>
<sequence>MRFFEHAGLRAACNMRAGTVAVLLVSLLCDCRPVVDRQLLPFLASPRNGSKRRRRKVTALRVPNYAGRKMGNEANSLRSDSFTSDPFSAPHNWQRHMRIRFKSKVKSHVKSQFKNQFKSQFKNNIGLP</sequence>
<dbReference type="RefSeq" id="WP_126128144.1">
    <property type="nucleotide sequence ID" value="NZ_CP034464.1"/>
</dbReference>
<feature type="compositionally biased region" description="Polar residues" evidence="1">
    <location>
        <begin position="73"/>
        <end position="83"/>
    </location>
</feature>
<gene>
    <name evidence="2" type="ORF">EJN92_12595</name>
</gene>
<name>A0A3Q9BRC2_9BURK</name>
<keyword evidence="3" id="KW-1185">Reference proteome</keyword>
<accession>A0A3Q9BRC2</accession>
<proteinExistence type="predicted"/>